<dbReference type="PANTHER" id="PTHR12052">
    <property type="entry name" value="THIOREDOXIN-LIKE PROTEN 4A, 4B"/>
    <property type="match status" value="1"/>
</dbReference>
<evidence type="ECO:0008006" key="4">
    <source>
        <dbReference type="Google" id="ProtNLM"/>
    </source>
</evidence>
<dbReference type="FunFam" id="3.40.30.10:FF:000004">
    <property type="entry name" value="Spliceosomal protein DIB1"/>
    <property type="match status" value="1"/>
</dbReference>
<dbReference type="GO" id="GO:0046540">
    <property type="term" value="C:U4/U6 x U5 tri-snRNP complex"/>
    <property type="evidence" value="ECO:0007669"/>
    <property type="project" value="InterPro"/>
</dbReference>
<comment type="caution">
    <text evidence="2">The sequence shown here is derived from an EMBL/GenBank/DDBJ whole genome shotgun (WGS) entry which is preliminary data.</text>
</comment>
<evidence type="ECO:0000256" key="1">
    <source>
        <dbReference type="ARBA" id="ARBA00008241"/>
    </source>
</evidence>
<dbReference type="Proteomes" id="UP000289738">
    <property type="component" value="Chromosome B03"/>
</dbReference>
<dbReference type="AlphaFoldDB" id="A0A445A7S7"/>
<dbReference type="InterPro" id="IPR004123">
    <property type="entry name" value="Dim1"/>
</dbReference>
<proteinExistence type="inferred from homology"/>
<organism evidence="2 3">
    <name type="scientific">Arachis hypogaea</name>
    <name type="common">Peanut</name>
    <dbReference type="NCBI Taxonomy" id="3818"/>
    <lineage>
        <taxon>Eukaryota</taxon>
        <taxon>Viridiplantae</taxon>
        <taxon>Streptophyta</taxon>
        <taxon>Embryophyta</taxon>
        <taxon>Tracheophyta</taxon>
        <taxon>Spermatophyta</taxon>
        <taxon>Magnoliopsida</taxon>
        <taxon>eudicotyledons</taxon>
        <taxon>Gunneridae</taxon>
        <taxon>Pentapetalae</taxon>
        <taxon>rosids</taxon>
        <taxon>fabids</taxon>
        <taxon>Fabales</taxon>
        <taxon>Fabaceae</taxon>
        <taxon>Papilionoideae</taxon>
        <taxon>50 kb inversion clade</taxon>
        <taxon>dalbergioids sensu lato</taxon>
        <taxon>Dalbergieae</taxon>
        <taxon>Pterocarpus clade</taxon>
        <taxon>Arachis</taxon>
    </lineage>
</organism>
<protein>
    <recommendedName>
        <fullName evidence="4">Thioredoxin-like protein YLS8</fullName>
    </recommendedName>
</protein>
<dbReference type="CDD" id="cd02954">
    <property type="entry name" value="DIM1"/>
    <property type="match status" value="1"/>
</dbReference>
<comment type="similarity">
    <text evidence="1">Belongs to the DIM1 family.</text>
</comment>
<dbReference type="GO" id="GO:0005682">
    <property type="term" value="C:U5 snRNP"/>
    <property type="evidence" value="ECO:0007669"/>
    <property type="project" value="TreeGrafter"/>
</dbReference>
<dbReference type="Gene3D" id="3.40.30.10">
    <property type="entry name" value="Glutaredoxin"/>
    <property type="match status" value="1"/>
</dbReference>
<keyword evidence="3" id="KW-1185">Reference proteome</keyword>
<dbReference type="InterPro" id="IPR036249">
    <property type="entry name" value="Thioredoxin-like_sf"/>
</dbReference>
<dbReference type="GO" id="GO:0005681">
    <property type="term" value="C:spliceosomal complex"/>
    <property type="evidence" value="ECO:0007669"/>
    <property type="project" value="TreeGrafter"/>
</dbReference>
<sequence>MGGGHGEGTTYKGITIHQPKRWHTVAGKGLCAVMWFWVFYRAKQDGPVVVGGILGRATMIMAMVVDTSRHQLRKGEQQILKSLCLPEEEEEEEEGLRFGREVKREERMSYLLPHLHSGWAVDQAILSEEERVVVIRFGHDWDDTCMQMDEVLAAVAETIKSFAVIYLVDITEVPDFNTMYELYDPCTVMFFFRNKHIMIDLGTGNNNKINWALKDKQEFIDIVETVYRGARKGRGLVISPKDYSTKYRY</sequence>
<dbReference type="EMBL" id="SDMP01000013">
    <property type="protein sequence ID" value="RYR22486.1"/>
    <property type="molecule type" value="Genomic_DNA"/>
</dbReference>
<gene>
    <name evidence="2" type="ORF">Ahy_B03g067779</name>
</gene>
<evidence type="ECO:0000313" key="3">
    <source>
        <dbReference type="Proteomes" id="UP000289738"/>
    </source>
</evidence>
<dbReference type="SUPFAM" id="SSF52833">
    <property type="entry name" value="Thioredoxin-like"/>
    <property type="match status" value="1"/>
</dbReference>
<name>A0A445A7S7_ARAHY</name>
<evidence type="ECO:0000313" key="2">
    <source>
        <dbReference type="EMBL" id="RYR22486.1"/>
    </source>
</evidence>
<dbReference type="PANTHER" id="PTHR12052:SF13">
    <property type="entry name" value="THIOREDOXIN-LIKE PROTEIN YLS8"/>
    <property type="match status" value="1"/>
</dbReference>
<dbReference type="Pfam" id="PF02966">
    <property type="entry name" value="DIM1"/>
    <property type="match status" value="1"/>
</dbReference>
<dbReference type="STRING" id="3818.A0A445A7S7"/>
<reference evidence="2 3" key="1">
    <citation type="submission" date="2019-01" db="EMBL/GenBank/DDBJ databases">
        <title>Sequencing of cultivated peanut Arachis hypogaea provides insights into genome evolution and oil improvement.</title>
        <authorList>
            <person name="Chen X."/>
        </authorList>
    </citation>
    <scope>NUCLEOTIDE SEQUENCE [LARGE SCALE GENOMIC DNA]</scope>
    <source>
        <strain evidence="3">cv. Fuhuasheng</strain>
        <tissue evidence="2">Leaves</tissue>
    </source>
</reference>
<dbReference type="GO" id="GO:0000398">
    <property type="term" value="P:mRNA splicing, via spliceosome"/>
    <property type="evidence" value="ECO:0007669"/>
    <property type="project" value="InterPro"/>
</dbReference>
<accession>A0A445A7S7</accession>
<dbReference type="SMART" id="SM01410">
    <property type="entry name" value="DIM1"/>
    <property type="match status" value="1"/>
</dbReference>